<evidence type="ECO:0000313" key="7">
    <source>
        <dbReference type="EMBL" id="KAH3804325.1"/>
    </source>
</evidence>
<reference evidence="7" key="2">
    <citation type="submission" date="2020-11" db="EMBL/GenBank/DDBJ databases">
        <authorList>
            <person name="McCartney M.A."/>
            <person name="Auch B."/>
            <person name="Kono T."/>
            <person name="Mallez S."/>
            <person name="Becker A."/>
            <person name="Gohl D.M."/>
            <person name="Silverstein K.A.T."/>
            <person name="Koren S."/>
            <person name="Bechman K.B."/>
            <person name="Herman A."/>
            <person name="Abrahante J.E."/>
            <person name="Garbe J."/>
        </authorList>
    </citation>
    <scope>NUCLEOTIDE SEQUENCE</scope>
    <source>
        <strain evidence="7">Duluth1</strain>
        <tissue evidence="7">Whole animal</tissue>
    </source>
</reference>
<evidence type="ECO:0000256" key="2">
    <source>
        <dbReference type="ARBA" id="ARBA00023136"/>
    </source>
</evidence>
<dbReference type="SMART" id="SM00409">
    <property type="entry name" value="IG"/>
    <property type="match status" value="4"/>
</dbReference>
<feature type="domain" description="Ig-like" evidence="6">
    <location>
        <begin position="131"/>
        <end position="215"/>
    </location>
</feature>
<comment type="subcellular location">
    <subcellularLocation>
        <location evidence="1">Membrane</location>
        <topology evidence="1">Single-pass type I membrane protein</topology>
    </subcellularLocation>
</comment>
<sequence>MYTCILDDKTKSATQFLALPVPVTSVKLTPQYNVLNVIDGLPIVYMICESSRGRPSPAITWYLDNGTQHTYLDDISITSSPHVSTNDVATSTLTLTPTIRDTNQSIYCNVSNGYSVISSTERPRLNVLSYPSRPIIQYNGTHVTEVYIIKGRNMSFECSSIGVPTPVIMWEIPPGKVINNSVLSIPIMQNGSYNCSAKSILSPSQGDKLATCNTSVLSVNILYPPEVIRCTIGERSMILSGIIKVVQYKPFEMNCTSDGYPPPTNFTWFMPEGSKSSETRLELPSVKSIGNNSYTLRVSNTMKGTFDTDVTVGYSTTTFTFDILYPPMMPDLYYNGSTHMPINTSIIHVLRGHMVSILCNTSSNPNPRYNWFVDGTQTTTAKIWNAKIQNNTRVQCYVSNTMNATGKQSVTTSSNSLMTIVTMFAPDTPTFTFHSCGTIVKTNYLKVIRGRSVNGTCTTFSNPDSIYSWIPATFGHLNSFVIRKSNSSNSGNYTCTATYKMITTFDGTIEGNTNSSLFLDILVPVDVQSIANATVELNSNYSVECRYREGNPVLCQL</sequence>
<comment type="caution">
    <text evidence="7">The sequence shown here is derived from an EMBL/GenBank/DDBJ whole genome shotgun (WGS) entry which is preliminary data.</text>
</comment>
<feature type="domain" description="Ig-like" evidence="6">
    <location>
        <begin position="429"/>
        <end position="506"/>
    </location>
</feature>
<keyword evidence="3" id="KW-1015">Disulfide bond</keyword>
<evidence type="ECO:0000256" key="5">
    <source>
        <dbReference type="ARBA" id="ARBA00023319"/>
    </source>
</evidence>
<gene>
    <name evidence="7" type="ORF">DPMN_132609</name>
</gene>
<dbReference type="SUPFAM" id="SSF48726">
    <property type="entry name" value="Immunoglobulin"/>
    <property type="match status" value="3"/>
</dbReference>
<dbReference type="Gene3D" id="2.60.40.10">
    <property type="entry name" value="Immunoglobulins"/>
    <property type="match status" value="3"/>
</dbReference>
<dbReference type="InterPro" id="IPR003599">
    <property type="entry name" value="Ig_sub"/>
</dbReference>
<evidence type="ECO:0000259" key="6">
    <source>
        <dbReference type="PROSITE" id="PS50835"/>
    </source>
</evidence>
<dbReference type="InterPro" id="IPR036179">
    <property type="entry name" value="Ig-like_dom_sf"/>
</dbReference>
<evidence type="ECO:0000256" key="1">
    <source>
        <dbReference type="ARBA" id="ARBA00004479"/>
    </source>
</evidence>
<keyword evidence="5" id="KW-0393">Immunoglobulin domain</keyword>
<dbReference type="GO" id="GO:0005911">
    <property type="term" value="C:cell-cell junction"/>
    <property type="evidence" value="ECO:0007669"/>
    <property type="project" value="TreeGrafter"/>
</dbReference>
<dbReference type="GO" id="GO:0098609">
    <property type="term" value="P:cell-cell adhesion"/>
    <property type="evidence" value="ECO:0007669"/>
    <property type="project" value="TreeGrafter"/>
</dbReference>
<dbReference type="Proteomes" id="UP000828390">
    <property type="component" value="Unassembled WGS sequence"/>
</dbReference>
<keyword evidence="8" id="KW-1185">Reference proteome</keyword>
<reference evidence="7" key="1">
    <citation type="journal article" date="2019" name="bioRxiv">
        <title>The Genome of the Zebra Mussel, Dreissena polymorpha: A Resource for Invasive Species Research.</title>
        <authorList>
            <person name="McCartney M.A."/>
            <person name="Auch B."/>
            <person name="Kono T."/>
            <person name="Mallez S."/>
            <person name="Zhang Y."/>
            <person name="Obille A."/>
            <person name="Becker A."/>
            <person name="Abrahante J.E."/>
            <person name="Garbe J."/>
            <person name="Badalamenti J.P."/>
            <person name="Herman A."/>
            <person name="Mangelson H."/>
            <person name="Liachko I."/>
            <person name="Sullivan S."/>
            <person name="Sone E.D."/>
            <person name="Koren S."/>
            <person name="Silverstein K.A.T."/>
            <person name="Beckman K.B."/>
            <person name="Gohl D.M."/>
        </authorList>
    </citation>
    <scope>NUCLEOTIDE SEQUENCE</scope>
    <source>
        <strain evidence="7">Duluth1</strain>
        <tissue evidence="7">Whole animal</tissue>
    </source>
</reference>
<dbReference type="InterPro" id="IPR013162">
    <property type="entry name" value="CD80_C2-set"/>
</dbReference>
<name>A0A9D4FST7_DREPO</name>
<dbReference type="Pfam" id="PF08205">
    <property type="entry name" value="C2-set_2"/>
    <property type="match status" value="1"/>
</dbReference>
<dbReference type="PANTHER" id="PTHR11640:SF31">
    <property type="entry name" value="IRREGULAR CHIASM C-ROUGHEST PROTEIN-RELATED"/>
    <property type="match status" value="1"/>
</dbReference>
<evidence type="ECO:0000256" key="4">
    <source>
        <dbReference type="ARBA" id="ARBA00023180"/>
    </source>
</evidence>
<dbReference type="PANTHER" id="PTHR11640">
    <property type="entry name" value="NEPHRIN"/>
    <property type="match status" value="1"/>
</dbReference>
<dbReference type="GO" id="GO:0005886">
    <property type="term" value="C:plasma membrane"/>
    <property type="evidence" value="ECO:0007669"/>
    <property type="project" value="TreeGrafter"/>
</dbReference>
<feature type="domain" description="Ig-like" evidence="6">
    <location>
        <begin position="225"/>
        <end position="313"/>
    </location>
</feature>
<proteinExistence type="predicted"/>
<feature type="domain" description="Ig-like" evidence="6">
    <location>
        <begin position="30"/>
        <end position="126"/>
    </location>
</feature>
<dbReference type="InterPro" id="IPR007110">
    <property type="entry name" value="Ig-like_dom"/>
</dbReference>
<evidence type="ECO:0000256" key="3">
    <source>
        <dbReference type="ARBA" id="ARBA00023157"/>
    </source>
</evidence>
<dbReference type="PROSITE" id="PS50835">
    <property type="entry name" value="IG_LIKE"/>
    <property type="match status" value="5"/>
</dbReference>
<protein>
    <recommendedName>
        <fullName evidence="6">Ig-like domain-containing protein</fullName>
    </recommendedName>
</protein>
<dbReference type="GO" id="GO:0050839">
    <property type="term" value="F:cell adhesion molecule binding"/>
    <property type="evidence" value="ECO:0007669"/>
    <property type="project" value="TreeGrafter"/>
</dbReference>
<dbReference type="InterPro" id="IPR051275">
    <property type="entry name" value="Cell_adhesion_signaling"/>
</dbReference>
<dbReference type="AlphaFoldDB" id="A0A9D4FST7"/>
<organism evidence="7 8">
    <name type="scientific">Dreissena polymorpha</name>
    <name type="common">Zebra mussel</name>
    <name type="synonym">Mytilus polymorpha</name>
    <dbReference type="NCBI Taxonomy" id="45954"/>
    <lineage>
        <taxon>Eukaryota</taxon>
        <taxon>Metazoa</taxon>
        <taxon>Spiralia</taxon>
        <taxon>Lophotrochozoa</taxon>
        <taxon>Mollusca</taxon>
        <taxon>Bivalvia</taxon>
        <taxon>Autobranchia</taxon>
        <taxon>Heteroconchia</taxon>
        <taxon>Euheterodonta</taxon>
        <taxon>Imparidentia</taxon>
        <taxon>Neoheterodontei</taxon>
        <taxon>Myida</taxon>
        <taxon>Dreissenoidea</taxon>
        <taxon>Dreissenidae</taxon>
        <taxon>Dreissena</taxon>
    </lineage>
</organism>
<dbReference type="EMBL" id="JAIWYP010000006">
    <property type="protein sequence ID" value="KAH3804325.1"/>
    <property type="molecule type" value="Genomic_DNA"/>
</dbReference>
<dbReference type="InterPro" id="IPR013783">
    <property type="entry name" value="Ig-like_fold"/>
</dbReference>
<accession>A0A9D4FST7</accession>
<keyword evidence="4" id="KW-0325">Glycoprotein</keyword>
<keyword evidence="2" id="KW-0472">Membrane</keyword>
<evidence type="ECO:0000313" key="8">
    <source>
        <dbReference type="Proteomes" id="UP000828390"/>
    </source>
</evidence>
<feature type="domain" description="Ig-like" evidence="6">
    <location>
        <begin position="341"/>
        <end position="413"/>
    </location>
</feature>